<dbReference type="Proteomes" id="UP000613740">
    <property type="component" value="Unassembled WGS sequence"/>
</dbReference>
<protein>
    <submittedName>
        <fullName evidence="1">Uncharacterized protein</fullName>
    </submittedName>
</protein>
<organism evidence="1 2">
    <name type="scientific">Chlamydomonas schloesseri</name>
    <dbReference type="NCBI Taxonomy" id="2026947"/>
    <lineage>
        <taxon>Eukaryota</taxon>
        <taxon>Viridiplantae</taxon>
        <taxon>Chlorophyta</taxon>
        <taxon>core chlorophytes</taxon>
        <taxon>Chlorophyceae</taxon>
        <taxon>CS clade</taxon>
        <taxon>Chlamydomonadales</taxon>
        <taxon>Chlamydomonadaceae</taxon>
        <taxon>Chlamydomonas</taxon>
    </lineage>
</organism>
<dbReference type="EMBL" id="JAEHOD010000061">
    <property type="protein sequence ID" value="KAG2433624.1"/>
    <property type="molecule type" value="Genomic_DNA"/>
</dbReference>
<sequence>MYIEKCYFQCVTTSYLHGWNSNYTGPVHGGYAGVSGTRAVDLAAPGLQVTAVRTCCAGGSWGNGAQTVQLRVADAAAKGKGSSKVLYAGSDSWCSTPQDWVPVPPGYRFAGVKTQTKAGSADNYVHRIAFVFASIKPKS</sequence>
<dbReference type="AlphaFoldDB" id="A0A835T4E0"/>
<name>A0A835T4E0_9CHLO</name>
<accession>A0A835T4E0</accession>
<proteinExistence type="predicted"/>
<reference evidence="1" key="1">
    <citation type="journal article" date="2020" name="bioRxiv">
        <title>Comparative genomics of Chlamydomonas.</title>
        <authorList>
            <person name="Craig R.J."/>
            <person name="Hasan A.R."/>
            <person name="Ness R.W."/>
            <person name="Keightley P.D."/>
        </authorList>
    </citation>
    <scope>NUCLEOTIDE SEQUENCE</scope>
    <source>
        <strain evidence="1">CCAP 11/173</strain>
    </source>
</reference>
<gene>
    <name evidence="1" type="ORF">HYH02_012553</name>
</gene>
<dbReference type="OrthoDB" id="555876at2759"/>
<keyword evidence="2" id="KW-1185">Reference proteome</keyword>
<evidence type="ECO:0000313" key="2">
    <source>
        <dbReference type="Proteomes" id="UP000613740"/>
    </source>
</evidence>
<evidence type="ECO:0000313" key="1">
    <source>
        <dbReference type="EMBL" id="KAG2433624.1"/>
    </source>
</evidence>
<comment type="caution">
    <text evidence="1">The sequence shown here is derived from an EMBL/GenBank/DDBJ whole genome shotgun (WGS) entry which is preliminary data.</text>
</comment>